<dbReference type="Gene3D" id="3.10.180.10">
    <property type="entry name" value="2,3-Dihydroxybiphenyl 1,2-Dioxygenase, domain 1"/>
    <property type="match status" value="1"/>
</dbReference>
<feature type="domain" description="Glyoxalase-like" evidence="1">
    <location>
        <begin position="4"/>
        <end position="178"/>
    </location>
</feature>
<evidence type="ECO:0000313" key="2">
    <source>
        <dbReference type="EMBL" id="TPG55508.1"/>
    </source>
</evidence>
<dbReference type="InterPro" id="IPR029068">
    <property type="entry name" value="Glyas_Bleomycin-R_OHBP_Dase"/>
</dbReference>
<dbReference type="InterPro" id="IPR025870">
    <property type="entry name" value="Glyoxalase-like_dom"/>
</dbReference>
<accession>A0A502G0Y1</accession>
<dbReference type="RefSeq" id="WP_140884474.1">
    <property type="nucleotide sequence ID" value="NZ_RCZP01000013.1"/>
</dbReference>
<dbReference type="SUPFAM" id="SSF54593">
    <property type="entry name" value="Glyoxalase/Bleomycin resistance protein/Dihydroxybiphenyl dioxygenase"/>
    <property type="match status" value="1"/>
</dbReference>
<dbReference type="EMBL" id="RCZP01000013">
    <property type="protein sequence ID" value="TPG55508.1"/>
    <property type="molecule type" value="Genomic_DNA"/>
</dbReference>
<evidence type="ECO:0000259" key="1">
    <source>
        <dbReference type="Pfam" id="PF13468"/>
    </source>
</evidence>
<sequence>MAAIDHIVIGAATLEQGADFVEALLGVRPGPGGIHAGAGTHNLLLGLGEGCYLEVIARDPAQPNPPLPRLFGLDDPARRRRLAARPGPIAWVARTEGLEALAARLGPASAGRVRRMARGTLSWILASPPEEAGFDGLLPTLIDWGAAGPPAGLPDSGCRLLAIEGEHPRADALSAALRDRGLEGVLRPRAAAAPRLVLRLRDAAGGEIEASAP</sequence>
<comment type="caution">
    <text evidence="2">The sequence shown here is derived from an EMBL/GenBank/DDBJ whole genome shotgun (WGS) entry which is preliminary data.</text>
</comment>
<organism evidence="2 3">
    <name type="scientific">Muricoccus nepalensis</name>
    <dbReference type="NCBI Taxonomy" id="1854500"/>
    <lineage>
        <taxon>Bacteria</taxon>
        <taxon>Pseudomonadati</taxon>
        <taxon>Pseudomonadota</taxon>
        <taxon>Alphaproteobacteria</taxon>
        <taxon>Acetobacterales</taxon>
        <taxon>Roseomonadaceae</taxon>
        <taxon>Muricoccus</taxon>
    </lineage>
</organism>
<dbReference type="AlphaFoldDB" id="A0A502G0Y1"/>
<gene>
    <name evidence="2" type="ORF">EAH89_14790</name>
</gene>
<name>A0A502G0Y1_9PROT</name>
<reference evidence="2 3" key="1">
    <citation type="journal article" date="2019" name="Environ. Microbiol.">
        <title>Species interactions and distinct microbial communities in high Arctic permafrost affected cryosols are associated with the CH4 and CO2 gas fluxes.</title>
        <authorList>
            <person name="Altshuler I."/>
            <person name="Hamel J."/>
            <person name="Turney S."/>
            <person name="Magnuson E."/>
            <person name="Levesque R."/>
            <person name="Greer C."/>
            <person name="Whyte L.G."/>
        </authorList>
    </citation>
    <scope>NUCLEOTIDE SEQUENCE [LARGE SCALE GENOMIC DNA]</scope>
    <source>
        <strain evidence="2 3">S9.3B</strain>
    </source>
</reference>
<dbReference type="Proteomes" id="UP000317078">
    <property type="component" value="Unassembled WGS sequence"/>
</dbReference>
<dbReference type="Pfam" id="PF13468">
    <property type="entry name" value="Glyoxalase_3"/>
    <property type="match status" value="1"/>
</dbReference>
<proteinExistence type="predicted"/>
<dbReference type="OrthoDB" id="8451710at2"/>
<keyword evidence="3" id="KW-1185">Reference proteome</keyword>
<evidence type="ECO:0000313" key="3">
    <source>
        <dbReference type="Proteomes" id="UP000317078"/>
    </source>
</evidence>
<protein>
    <submittedName>
        <fullName evidence="2">VOC family protein</fullName>
    </submittedName>
</protein>